<dbReference type="PANTHER" id="PTHR46372:SF2">
    <property type="entry name" value="PROTEIN WVD2-LIKE 3"/>
    <property type="match status" value="1"/>
</dbReference>
<dbReference type="EMBL" id="CP097506">
    <property type="protein sequence ID" value="URD96521.1"/>
    <property type="molecule type" value="Genomic_DNA"/>
</dbReference>
<dbReference type="AlphaFoldDB" id="A0A9E7FK30"/>
<feature type="region of interest" description="Disordered" evidence="7">
    <location>
        <begin position="229"/>
        <end position="250"/>
    </location>
</feature>
<dbReference type="InterPro" id="IPR027329">
    <property type="entry name" value="TPX2_C"/>
</dbReference>
<dbReference type="GO" id="GO:0008017">
    <property type="term" value="F:microtubule binding"/>
    <property type="evidence" value="ECO:0007669"/>
    <property type="project" value="InterPro"/>
</dbReference>
<evidence type="ECO:0000313" key="9">
    <source>
        <dbReference type="EMBL" id="URD96521.1"/>
    </source>
</evidence>
<name>A0A9E7FK30_9LILI</name>
<keyword evidence="10" id="KW-1185">Reference proteome</keyword>
<evidence type="ECO:0000256" key="5">
    <source>
        <dbReference type="ARBA" id="ARBA00023212"/>
    </source>
</evidence>
<feature type="region of interest" description="Disordered" evidence="7">
    <location>
        <begin position="430"/>
        <end position="486"/>
    </location>
</feature>
<reference evidence="9" key="1">
    <citation type="submission" date="2022-05" db="EMBL/GenBank/DDBJ databases">
        <title>The Musa troglodytarum L. genome provides insights into the mechanism of non-climacteric behaviour and enrichment of carotenoids.</title>
        <authorList>
            <person name="Wang J."/>
        </authorList>
    </citation>
    <scope>NUCLEOTIDE SEQUENCE</scope>
    <source>
        <tissue evidence="9">Leaf</tissue>
    </source>
</reference>
<evidence type="ECO:0000256" key="2">
    <source>
        <dbReference type="ARBA" id="ARBA00005885"/>
    </source>
</evidence>
<feature type="compositionally biased region" description="Polar residues" evidence="7">
    <location>
        <begin position="235"/>
        <end position="250"/>
    </location>
</feature>
<feature type="region of interest" description="Disordered" evidence="7">
    <location>
        <begin position="70"/>
        <end position="111"/>
    </location>
</feature>
<feature type="coiled-coil region" evidence="6">
    <location>
        <begin position="317"/>
        <end position="359"/>
    </location>
</feature>
<keyword evidence="4" id="KW-0493">Microtubule</keyword>
<accession>A0A9E7FK30</accession>
<feature type="compositionally biased region" description="Basic and acidic residues" evidence="7">
    <location>
        <begin position="430"/>
        <end position="439"/>
    </location>
</feature>
<dbReference type="InterPro" id="IPR044806">
    <property type="entry name" value="WVD2/WDL1-4"/>
</dbReference>
<organism evidence="9 10">
    <name type="scientific">Musa troglodytarum</name>
    <name type="common">fe'i banana</name>
    <dbReference type="NCBI Taxonomy" id="320322"/>
    <lineage>
        <taxon>Eukaryota</taxon>
        <taxon>Viridiplantae</taxon>
        <taxon>Streptophyta</taxon>
        <taxon>Embryophyta</taxon>
        <taxon>Tracheophyta</taxon>
        <taxon>Spermatophyta</taxon>
        <taxon>Magnoliopsida</taxon>
        <taxon>Liliopsida</taxon>
        <taxon>Zingiberales</taxon>
        <taxon>Musaceae</taxon>
        <taxon>Musa</taxon>
    </lineage>
</organism>
<gene>
    <name evidence="9" type="ORF">MUK42_30268</name>
</gene>
<comment type="similarity">
    <text evidence="2">Belongs to the TPX2 family.</text>
</comment>
<evidence type="ECO:0000256" key="1">
    <source>
        <dbReference type="ARBA" id="ARBA00004245"/>
    </source>
</evidence>
<proteinExistence type="inferred from homology"/>
<evidence type="ECO:0000259" key="8">
    <source>
        <dbReference type="Pfam" id="PF06886"/>
    </source>
</evidence>
<evidence type="ECO:0000313" key="10">
    <source>
        <dbReference type="Proteomes" id="UP001055439"/>
    </source>
</evidence>
<comment type="subcellular location">
    <subcellularLocation>
        <location evidence="1">Cytoplasm</location>
        <location evidence="1">Cytoskeleton</location>
    </subcellularLocation>
</comment>
<dbReference type="PANTHER" id="PTHR46372">
    <property type="entry name" value="PROTEIN WVD2-LIKE 3"/>
    <property type="match status" value="1"/>
</dbReference>
<feature type="region of interest" description="Disordered" evidence="7">
    <location>
        <begin position="128"/>
        <end position="155"/>
    </location>
</feature>
<evidence type="ECO:0000256" key="6">
    <source>
        <dbReference type="SAM" id="Coils"/>
    </source>
</evidence>
<keyword evidence="3" id="KW-0963">Cytoplasm</keyword>
<feature type="region of interest" description="Disordered" evidence="7">
    <location>
        <begin position="367"/>
        <end position="415"/>
    </location>
</feature>
<keyword evidence="5" id="KW-0206">Cytoskeleton</keyword>
<evidence type="ECO:0000256" key="3">
    <source>
        <dbReference type="ARBA" id="ARBA00022490"/>
    </source>
</evidence>
<dbReference type="Pfam" id="PF06886">
    <property type="entry name" value="TPX2"/>
    <property type="match status" value="1"/>
</dbReference>
<dbReference type="Proteomes" id="UP001055439">
    <property type="component" value="Chromosome 4"/>
</dbReference>
<evidence type="ECO:0000256" key="4">
    <source>
        <dbReference type="ARBA" id="ARBA00022701"/>
    </source>
</evidence>
<dbReference type="GO" id="GO:0000226">
    <property type="term" value="P:microtubule cytoskeleton organization"/>
    <property type="evidence" value="ECO:0007669"/>
    <property type="project" value="InterPro"/>
</dbReference>
<sequence length="486" mass="53237">MFRRGIPSPGSEAVILSPPIKDAAGSGYQHCELGAASAHEEAGRMSRPGHWGSYKRLEQPRVLLFPSVRGRRYSRQGNERKGTRSKGAPDLSDRCRGSHNPMGKEVTEVSMDEESDCVITHSPNGKTYQTSPCRPSTVVGSYEPTGSQDDANSHEGHVVPRVRNLTLDQGMTEKYKDQKSLHQKSATSNSANATVLSDHTVCQTFSAANKKHGCGVNCAFVSEAATNGDKHPNGDIQSANSQKKAQSYSALTSRKPLHSDNVMHRDEEDYCSVASSYPSLNLCFLSFSLLSFVASVKNLKTRTTVAIAPTFRCSERAERRKEFYSKLEEKHQALEAQKLQCEARTREEQEATLKQLRKNMTFRATPMPSFYHEGPPPKVELKKVPPTRAKSPKLGRRKSCGDASHRAEGDNCSGVCGRLQRHSLGTYKDAANKLHDSPKNRSATTTKEGNKSMRETSKPDASKVAAQETTGTTVQGLANTGVTVQP</sequence>
<feature type="compositionally biased region" description="Basic and acidic residues" evidence="7">
    <location>
        <begin position="399"/>
        <end position="409"/>
    </location>
</feature>
<keyword evidence="6" id="KW-0175">Coiled coil</keyword>
<feature type="compositionally biased region" description="Polar residues" evidence="7">
    <location>
        <begin position="467"/>
        <end position="486"/>
    </location>
</feature>
<feature type="compositionally biased region" description="Basic and acidic residues" evidence="7">
    <location>
        <begin position="448"/>
        <end position="461"/>
    </location>
</feature>
<protein>
    <submittedName>
        <fullName evidence="9">Targeting protein for Xklp2 (TPX2)</fullName>
    </submittedName>
</protein>
<dbReference type="OrthoDB" id="1925970at2759"/>
<feature type="domain" description="TPX2 C-terminal" evidence="8">
    <location>
        <begin position="310"/>
        <end position="379"/>
    </location>
</feature>
<evidence type="ECO:0000256" key="7">
    <source>
        <dbReference type="SAM" id="MobiDB-lite"/>
    </source>
</evidence>
<dbReference type="GO" id="GO:0005874">
    <property type="term" value="C:microtubule"/>
    <property type="evidence" value="ECO:0007669"/>
    <property type="project" value="UniProtKB-KW"/>
</dbReference>